<evidence type="ECO:0000313" key="7">
    <source>
        <dbReference type="Proteomes" id="UP000192917"/>
    </source>
</evidence>
<dbReference type="Gene3D" id="2.30.170.40">
    <property type="entry name" value="Ribosomal protein L28/L24"/>
    <property type="match status" value="1"/>
</dbReference>
<comment type="similarity">
    <text evidence="1 5">Belongs to the bacterial ribosomal protein bL28 family.</text>
</comment>
<organism evidence="6 7">
    <name type="scientific">Tistlia consotensis USBA 355</name>
    <dbReference type="NCBI Taxonomy" id="560819"/>
    <lineage>
        <taxon>Bacteria</taxon>
        <taxon>Pseudomonadati</taxon>
        <taxon>Pseudomonadota</taxon>
        <taxon>Alphaproteobacteria</taxon>
        <taxon>Rhodospirillales</taxon>
        <taxon>Rhodovibrionaceae</taxon>
        <taxon>Tistlia</taxon>
    </lineage>
</organism>
<evidence type="ECO:0000256" key="5">
    <source>
        <dbReference type="HAMAP-Rule" id="MF_00373"/>
    </source>
</evidence>
<dbReference type="GO" id="GO:0005840">
    <property type="term" value="C:ribosome"/>
    <property type="evidence" value="ECO:0007669"/>
    <property type="project" value="UniProtKB-KW"/>
</dbReference>
<evidence type="ECO:0000256" key="2">
    <source>
        <dbReference type="ARBA" id="ARBA00022980"/>
    </source>
</evidence>
<dbReference type="PANTHER" id="PTHR13528">
    <property type="entry name" value="39S RIBOSOMAL PROTEIN L28, MITOCHONDRIAL"/>
    <property type="match status" value="1"/>
</dbReference>
<dbReference type="InterPro" id="IPR037147">
    <property type="entry name" value="Ribosomal_bL28_sf"/>
</dbReference>
<keyword evidence="7" id="KW-1185">Reference proteome</keyword>
<sequence>MPRVCSFTGKRVISGHHVSHSNIKTKRRFKPNLQTTSLYSEALSKMVRMRISTAGIRTVEHNGGLDSFLLGTPDRKLGLEALRIKRQILDAKKGETAAA</sequence>
<dbReference type="InterPro" id="IPR034704">
    <property type="entry name" value="Ribosomal_bL28/bL31-like_sf"/>
</dbReference>
<dbReference type="InterPro" id="IPR001383">
    <property type="entry name" value="Ribosomal_bL28_bact-type"/>
</dbReference>
<name>A0A1Y6C6J2_9PROT</name>
<dbReference type="InterPro" id="IPR026569">
    <property type="entry name" value="Ribosomal_bL28"/>
</dbReference>
<dbReference type="NCBIfam" id="TIGR00009">
    <property type="entry name" value="L28"/>
    <property type="match status" value="1"/>
</dbReference>
<keyword evidence="2 5" id="KW-0689">Ribosomal protein</keyword>
<dbReference type="SUPFAM" id="SSF143800">
    <property type="entry name" value="L28p-like"/>
    <property type="match status" value="1"/>
</dbReference>
<dbReference type="STRING" id="560819.SAMN05428998_113134"/>
<protein>
    <recommendedName>
        <fullName evidence="4 5">Large ribosomal subunit protein bL28</fullName>
    </recommendedName>
</protein>
<keyword evidence="3 5" id="KW-0687">Ribonucleoprotein</keyword>
<evidence type="ECO:0000256" key="3">
    <source>
        <dbReference type="ARBA" id="ARBA00023274"/>
    </source>
</evidence>
<dbReference type="EMBL" id="FWZX01000013">
    <property type="protein sequence ID" value="SMF39403.1"/>
    <property type="molecule type" value="Genomic_DNA"/>
</dbReference>
<dbReference type="GO" id="GO:0003735">
    <property type="term" value="F:structural constituent of ribosome"/>
    <property type="evidence" value="ECO:0007669"/>
    <property type="project" value="InterPro"/>
</dbReference>
<dbReference type="HAMAP" id="MF_00373">
    <property type="entry name" value="Ribosomal_bL28"/>
    <property type="match status" value="1"/>
</dbReference>
<evidence type="ECO:0000256" key="1">
    <source>
        <dbReference type="ARBA" id="ARBA00008760"/>
    </source>
</evidence>
<dbReference type="Proteomes" id="UP000192917">
    <property type="component" value="Unassembled WGS sequence"/>
</dbReference>
<dbReference type="Pfam" id="PF00830">
    <property type="entry name" value="Ribosomal_L28"/>
    <property type="match status" value="1"/>
</dbReference>
<gene>
    <name evidence="5" type="primary">rpmB</name>
    <name evidence="6" type="ORF">SAMN05428998_113134</name>
</gene>
<evidence type="ECO:0000256" key="4">
    <source>
        <dbReference type="ARBA" id="ARBA00035174"/>
    </source>
</evidence>
<proteinExistence type="inferred from homology"/>
<dbReference type="RefSeq" id="WP_085123810.1">
    <property type="nucleotide sequence ID" value="NZ_FWZX01000013.1"/>
</dbReference>
<accession>A0A1Y6C6J2</accession>
<dbReference type="GO" id="GO:1990904">
    <property type="term" value="C:ribonucleoprotein complex"/>
    <property type="evidence" value="ECO:0007669"/>
    <property type="project" value="UniProtKB-KW"/>
</dbReference>
<dbReference type="AlphaFoldDB" id="A0A1Y6C6J2"/>
<reference evidence="6 7" key="1">
    <citation type="submission" date="2017-04" db="EMBL/GenBank/DDBJ databases">
        <authorList>
            <person name="Afonso C.L."/>
            <person name="Miller P.J."/>
            <person name="Scott M.A."/>
            <person name="Spackman E."/>
            <person name="Goraichik I."/>
            <person name="Dimitrov K.M."/>
            <person name="Suarez D.L."/>
            <person name="Swayne D.E."/>
        </authorList>
    </citation>
    <scope>NUCLEOTIDE SEQUENCE [LARGE SCALE GENOMIC DNA]</scope>
    <source>
        <strain evidence="6 7">USBA 355</strain>
    </source>
</reference>
<evidence type="ECO:0000313" key="6">
    <source>
        <dbReference type="EMBL" id="SMF39403.1"/>
    </source>
</evidence>
<dbReference type="PANTHER" id="PTHR13528:SF2">
    <property type="entry name" value="LARGE RIBOSOMAL SUBUNIT PROTEIN BL28M"/>
    <property type="match status" value="1"/>
</dbReference>
<dbReference type="GO" id="GO:0006412">
    <property type="term" value="P:translation"/>
    <property type="evidence" value="ECO:0007669"/>
    <property type="project" value="UniProtKB-UniRule"/>
</dbReference>